<dbReference type="eggNOG" id="KOG1202">
    <property type="taxonomic scope" value="Eukaryota"/>
</dbReference>
<organism evidence="1 2">
    <name type="scientific">Talaromyces stipitatus (strain ATCC 10500 / CBS 375.48 / QM 6759 / NRRL 1006)</name>
    <name type="common">Penicillium stipitatum</name>
    <dbReference type="NCBI Taxonomy" id="441959"/>
    <lineage>
        <taxon>Eukaryota</taxon>
        <taxon>Fungi</taxon>
        <taxon>Dikarya</taxon>
        <taxon>Ascomycota</taxon>
        <taxon>Pezizomycotina</taxon>
        <taxon>Eurotiomycetes</taxon>
        <taxon>Eurotiomycetidae</taxon>
        <taxon>Eurotiales</taxon>
        <taxon>Trichocomaceae</taxon>
        <taxon>Talaromyces</taxon>
        <taxon>Talaromyces sect. Talaromyces</taxon>
    </lineage>
</organism>
<dbReference type="OrthoDB" id="429813at2759"/>
<reference evidence="2" key="1">
    <citation type="journal article" date="2015" name="Genome Announc.">
        <title>Genome sequence of the AIDS-associated pathogen Penicillium marneffei (ATCC18224) and its near taxonomic relative Talaromyces stipitatus (ATCC10500).</title>
        <authorList>
            <person name="Nierman W.C."/>
            <person name="Fedorova-Abrams N.D."/>
            <person name="Andrianopoulos A."/>
        </authorList>
    </citation>
    <scope>NUCLEOTIDE SEQUENCE [LARGE SCALE GENOMIC DNA]</scope>
    <source>
        <strain evidence="2">ATCC 10500 / CBS 375.48 / QM 6759 / NRRL 1006</strain>
    </source>
</reference>
<proteinExistence type="predicted"/>
<dbReference type="AlphaFoldDB" id="B8MF14"/>
<name>B8MF14_TALSN</name>
<dbReference type="STRING" id="441959.B8MF14"/>
<dbReference type="EMBL" id="EQ962656">
    <property type="protein sequence ID" value="EED15783.1"/>
    <property type="molecule type" value="Genomic_DNA"/>
</dbReference>
<evidence type="ECO:0000313" key="1">
    <source>
        <dbReference type="EMBL" id="EED15783.1"/>
    </source>
</evidence>
<accession>B8MF14</accession>
<sequence length="201" mass="22718">MNKGQFIRTYKPIDPTPASTIYEEMILQFLLHASVHRIVHAVGKELAECLTGVKDGLQIIFGNKENKNTLDDLYENWPLVCSSTIALSEFIKKAIVSAADKNKPGLFYILKIIASTGDTTKYMRLGLVKIMQNMFWLDIAVGLFEGWWLFEDGCDHAVTLEWLCKEHLLCAGFKAIDWTDGLELEMRTIWVIAGFPTNLSA</sequence>
<dbReference type="RefSeq" id="XP_002483017.1">
    <property type="nucleotide sequence ID" value="XM_002482972.1"/>
</dbReference>
<dbReference type="InParanoid" id="B8MF14"/>
<dbReference type="GeneID" id="8100769"/>
<keyword evidence="2" id="KW-1185">Reference proteome</keyword>
<gene>
    <name evidence="1" type="ORF">TSTA_009080</name>
</gene>
<dbReference type="VEuPathDB" id="FungiDB:TSTA_009080"/>
<protein>
    <submittedName>
        <fullName evidence="1">Uncharacterized protein</fullName>
    </submittedName>
</protein>
<dbReference type="HOGENOM" id="CLU_1361223_0_0_1"/>
<dbReference type="Proteomes" id="UP000001745">
    <property type="component" value="Unassembled WGS sequence"/>
</dbReference>
<evidence type="ECO:0000313" key="2">
    <source>
        <dbReference type="Proteomes" id="UP000001745"/>
    </source>
</evidence>
<dbReference type="PhylomeDB" id="B8MF14"/>